<accession>A0A8T6QHT7</accession>
<sequence>MSLFDHKSGQHVGDGSTAIQVTGYAIIGNTTTEVVTICELVVQAQMASLKEEAYKLVNQRAIEFGNQIAAKLSSDLDHKLKEKLSDPDIQYSMNQAVTQVARKGFDEKSELLKELIVSKIQTEEEEDSIVIDHALEVTSKLTTNDIKFLSLI</sequence>
<organism evidence="1 2">
    <name type="scientific">Escherichia coli</name>
    <dbReference type="NCBI Taxonomy" id="562"/>
    <lineage>
        <taxon>Bacteria</taxon>
        <taxon>Pseudomonadati</taxon>
        <taxon>Pseudomonadota</taxon>
        <taxon>Gammaproteobacteria</taxon>
        <taxon>Enterobacterales</taxon>
        <taxon>Enterobacteriaceae</taxon>
        <taxon>Escherichia</taxon>
    </lineage>
</organism>
<dbReference type="AlphaFoldDB" id="A0A8T6QHT7"/>
<gene>
    <name evidence="1" type="ORF">G3W53_28280</name>
</gene>
<dbReference type="InterPro" id="IPR053773">
    <property type="entry name" value="Vpar_1526-like"/>
</dbReference>
<evidence type="ECO:0000313" key="2">
    <source>
        <dbReference type="Proteomes" id="UP000471360"/>
    </source>
</evidence>
<reference evidence="1 2" key="1">
    <citation type="submission" date="2020-02" db="EMBL/GenBank/DDBJ databases">
        <authorList>
            <person name="Subbiah M."/>
            <person name="Call D."/>
        </authorList>
    </citation>
    <scope>NUCLEOTIDE SEQUENCE [LARGE SCALE GENOMIC DNA]</scope>
    <source>
        <strain evidence="1 2">8375wB1</strain>
    </source>
</reference>
<comment type="caution">
    <text evidence="1">The sequence shown here is derived from an EMBL/GenBank/DDBJ whole genome shotgun (WGS) entry which is preliminary data.</text>
</comment>
<name>A0A8T6QHT7_ECOLX</name>
<feature type="non-terminal residue" evidence="1">
    <location>
        <position position="152"/>
    </location>
</feature>
<evidence type="ECO:0000313" key="1">
    <source>
        <dbReference type="EMBL" id="NEN73848.1"/>
    </source>
</evidence>
<proteinExistence type="predicted"/>
<protein>
    <submittedName>
        <fullName evidence="1">Uncharacterized protein</fullName>
    </submittedName>
</protein>
<dbReference type="Proteomes" id="UP000471360">
    <property type="component" value="Unassembled WGS sequence"/>
</dbReference>
<dbReference type="EMBL" id="JAAGYP010000318">
    <property type="protein sequence ID" value="NEN73848.1"/>
    <property type="molecule type" value="Genomic_DNA"/>
</dbReference>
<dbReference type="NCBIfam" id="NF045477">
    <property type="entry name" value="LPO_1073_dom"/>
    <property type="match status" value="1"/>
</dbReference>